<gene>
    <name evidence="10" type="ORF">SAMN05192553_11617</name>
</gene>
<dbReference type="InterPro" id="IPR007353">
    <property type="entry name" value="DUF421"/>
</dbReference>
<protein>
    <recommendedName>
        <fullName evidence="12">DUF421 domain-containing protein</fullName>
    </recommendedName>
</protein>
<dbReference type="RefSeq" id="WP_092178871.1">
    <property type="nucleotide sequence ID" value="NZ_FNZH01000016.1"/>
</dbReference>
<dbReference type="InterPro" id="IPR023090">
    <property type="entry name" value="UPF0702_alpha/beta_dom_sf"/>
</dbReference>
<dbReference type="OrthoDB" id="9793799at2"/>
<evidence type="ECO:0000259" key="8">
    <source>
        <dbReference type="Pfam" id="PF04239"/>
    </source>
</evidence>
<dbReference type="Pfam" id="PF04239">
    <property type="entry name" value="DUF421"/>
    <property type="match status" value="1"/>
</dbReference>
<keyword evidence="4 7" id="KW-0812">Transmembrane</keyword>
<evidence type="ECO:0008006" key="12">
    <source>
        <dbReference type="Google" id="ProtNLM"/>
    </source>
</evidence>
<feature type="transmembrane region" description="Helical" evidence="7">
    <location>
        <begin position="67"/>
        <end position="87"/>
    </location>
</feature>
<feature type="domain" description="YetF-like N-terminal transmembrane" evidence="9">
    <location>
        <begin position="20"/>
        <end position="86"/>
    </location>
</feature>
<evidence type="ECO:0000313" key="11">
    <source>
        <dbReference type="Proteomes" id="UP000199403"/>
    </source>
</evidence>
<evidence type="ECO:0000256" key="5">
    <source>
        <dbReference type="ARBA" id="ARBA00022989"/>
    </source>
</evidence>
<keyword evidence="3" id="KW-1003">Cell membrane</keyword>
<dbReference type="GO" id="GO:0005886">
    <property type="term" value="C:plasma membrane"/>
    <property type="evidence" value="ECO:0007669"/>
    <property type="project" value="UniProtKB-SubCell"/>
</dbReference>
<feature type="transmembrane region" description="Helical" evidence="7">
    <location>
        <begin position="42"/>
        <end position="61"/>
    </location>
</feature>
<proteinExistence type="inferred from homology"/>
<keyword evidence="5 7" id="KW-1133">Transmembrane helix</keyword>
<evidence type="ECO:0000259" key="9">
    <source>
        <dbReference type="Pfam" id="PF20730"/>
    </source>
</evidence>
<name>A0A1H7C360_9BACT</name>
<organism evidence="10 11">
    <name type="scientific">Cyclobacterium xiamenense</name>
    <dbReference type="NCBI Taxonomy" id="1297121"/>
    <lineage>
        <taxon>Bacteria</taxon>
        <taxon>Pseudomonadati</taxon>
        <taxon>Bacteroidota</taxon>
        <taxon>Cytophagia</taxon>
        <taxon>Cytophagales</taxon>
        <taxon>Cyclobacteriaceae</taxon>
        <taxon>Cyclobacterium</taxon>
    </lineage>
</organism>
<dbReference type="Pfam" id="PF20730">
    <property type="entry name" value="YetF_N"/>
    <property type="match status" value="1"/>
</dbReference>
<evidence type="ECO:0000256" key="3">
    <source>
        <dbReference type="ARBA" id="ARBA00022475"/>
    </source>
</evidence>
<dbReference type="PANTHER" id="PTHR34582">
    <property type="entry name" value="UPF0702 TRANSMEMBRANE PROTEIN YCAP"/>
    <property type="match status" value="1"/>
</dbReference>
<feature type="domain" description="YetF C-terminal" evidence="8">
    <location>
        <begin position="90"/>
        <end position="159"/>
    </location>
</feature>
<dbReference type="EMBL" id="FNZH01000016">
    <property type="protein sequence ID" value="SEJ81060.1"/>
    <property type="molecule type" value="Genomic_DNA"/>
</dbReference>
<dbReference type="Proteomes" id="UP000199403">
    <property type="component" value="Unassembled WGS sequence"/>
</dbReference>
<evidence type="ECO:0000313" key="10">
    <source>
        <dbReference type="EMBL" id="SEJ81060.1"/>
    </source>
</evidence>
<dbReference type="Gene3D" id="3.30.240.20">
    <property type="entry name" value="bsu07140 like domains"/>
    <property type="match status" value="1"/>
</dbReference>
<evidence type="ECO:0000256" key="1">
    <source>
        <dbReference type="ARBA" id="ARBA00004651"/>
    </source>
</evidence>
<comment type="subcellular location">
    <subcellularLocation>
        <location evidence="1">Cell membrane</location>
        <topology evidence="1">Multi-pass membrane protein</topology>
    </subcellularLocation>
</comment>
<keyword evidence="6 7" id="KW-0472">Membrane</keyword>
<evidence type="ECO:0000256" key="2">
    <source>
        <dbReference type="ARBA" id="ARBA00006448"/>
    </source>
</evidence>
<evidence type="ECO:0000256" key="7">
    <source>
        <dbReference type="SAM" id="Phobius"/>
    </source>
</evidence>
<evidence type="ECO:0000256" key="6">
    <source>
        <dbReference type="ARBA" id="ARBA00023136"/>
    </source>
</evidence>
<accession>A0A1H7C360</accession>
<dbReference type="InterPro" id="IPR048454">
    <property type="entry name" value="YetF_N"/>
</dbReference>
<sequence>MENSWFDNWESLIRTICLTTLGYAAMVLILRISGKRTLSKMNAFDFIVTIALGSCLATVALNKNVPLADGVTAIILFIGFQFLLTWLSVRIKTIKKLITSSPSLLFYKGEFLYPAMKKERITVEEIYSKGRQEGIATLDEVDMIVLETTGDITLIKKAVGGKKPTYEDVKVGT</sequence>
<evidence type="ECO:0000256" key="4">
    <source>
        <dbReference type="ARBA" id="ARBA00022692"/>
    </source>
</evidence>
<comment type="similarity">
    <text evidence="2">Belongs to the UPF0702 family.</text>
</comment>
<reference evidence="11" key="1">
    <citation type="submission" date="2016-10" db="EMBL/GenBank/DDBJ databases">
        <authorList>
            <person name="Varghese N."/>
            <person name="Submissions S."/>
        </authorList>
    </citation>
    <scope>NUCLEOTIDE SEQUENCE [LARGE SCALE GENOMIC DNA]</scope>
    <source>
        <strain evidence="11">IBRC-M 10761</strain>
    </source>
</reference>
<keyword evidence="11" id="KW-1185">Reference proteome</keyword>
<dbReference type="STRING" id="1416801.SAMN05192553_11617"/>
<dbReference type="PANTHER" id="PTHR34582:SF6">
    <property type="entry name" value="UPF0702 TRANSMEMBRANE PROTEIN YCAP"/>
    <property type="match status" value="1"/>
</dbReference>
<dbReference type="AlphaFoldDB" id="A0A1H7C360"/>
<feature type="transmembrane region" description="Helical" evidence="7">
    <location>
        <begin position="12"/>
        <end position="30"/>
    </location>
</feature>